<name>A0A835RYY7_VANPL</name>
<evidence type="ECO:0000313" key="1">
    <source>
        <dbReference type="EMBL" id="KAG0500839.1"/>
    </source>
</evidence>
<dbReference type="AlphaFoldDB" id="A0A835RYY7"/>
<dbReference type="Proteomes" id="UP000639772">
    <property type="component" value="Chromosome 1"/>
</dbReference>
<dbReference type="EMBL" id="JADCNM010000001">
    <property type="protein sequence ID" value="KAG0500839.1"/>
    <property type="molecule type" value="Genomic_DNA"/>
</dbReference>
<evidence type="ECO:0000313" key="2">
    <source>
        <dbReference type="Proteomes" id="UP000639772"/>
    </source>
</evidence>
<comment type="caution">
    <text evidence="1">The sequence shown here is derived from an EMBL/GenBank/DDBJ whole genome shotgun (WGS) entry which is preliminary data.</text>
</comment>
<reference evidence="1 2" key="1">
    <citation type="journal article" date="2020" name="Nat. Food">
        <title>A phased Vanilla planifolia genome enables genetic improvement of flavour and production.</title>
        <authorList>
            <person name="Hasing T."/>
            <person name="Tang H."/>
            <person name="Brym M."/>
            <person name="Khazi F."/>
            <person name="Huang T."/>
            <person name="Chambers A.H."/>
        </authorList>
    </citation>
    <scope>NUCLEOTIDE SEQUENCE [LARGE SCALE GENOMIC DNA]</scope>
    <source>
        <tissue evidence="1">Leaf</tissue>
    </source>
</reference>
<sequence>MIRRRMAKKELPAREQFDVGYSRYDQRENHSAIAKIKVSLGLTERQMLPSYAKNIRFSFSRLTYRSIVSRSGLDGDRIGI</sequence>
<gene>
    <name evidence="1" type="ORF">HPP92_000911</name>
</gene>
<organism evidence="1 2">
    <name type="scientific">Vanilla planifolia</name>
    <name type="common">Vanilla</name>
    <dbReference type="NCBI Taxonomy" id="51239"/>
    <lineage>
        <taxon>Eukaryota</taxon>
        <taxon>Viridiplantae</taxon>
        <taxon>Streptophyta</taxon>
        <taxon>Embryophyta</taxon>
        <taxon>Tracheophyta</taxon>
        <taxon>Spermatophyta</taxon>
        <taxon>Magnoliopsida</taxon>
        <taxon>Liliopsida</taxon>
        <taxon>Asparagales</taxon>
        <taxon>Orchidaceae</taxon>
        <taxon>Vanilloideae</taxon>
        <taxon>Vanilleae</taxon>
        <taxon>Vanilla</taxon>
    </lineage>
</organism>
<proteinExistence type="predicted"/>
<accession>A0A835RYY7</accession>
<protein>
    <submittedName>
        <fullName evidence="1">Uncharacterized protein</fullName>
    </submittedName>
</protein>